<proteinExistence type="predicted"/>
<dbReference type="AlphaFoldDB" id="A0A915YZT2"/>
<name>A0A915YZT2_9GLOM</name>
<evidence type="ECO:0000313" key="1">
    <source>
        <dbReference type="EMBL" id="CAB5356698.1"/>
    </source>
</evidence>
<organism evidence="1 2">
    <name type="scientific">Rhizophagus irregularis</name>
    <dbReference type="NCBI Taxonomy" id="588596"/>
    <lineage>
        <taxon>Eukaryota</taxon>
        <taxon>Fungi</taxon>
        <taxon>Fungi incertae sedis</taxon>
        <taxon>Mucoromycota</taxon>
        <taxon>Glomeromycotina</taxon>
        <taxon>Glomeromycetes</taxon>
        <taxon>Glomerales</taxon>
        <taxon>Glomeraceae</taxon>
        <taxon>Rhizophagus</taxon>
    </lineage>
</organism>
<evidence type="ECO:0008006" key="3">
    <source>
        <dbReference type="Google" id="ProtNLM"/>
    </source>
</evidence>
<comment type="caution">
    <text evidence="1">The sequence shown here is derived from an EMBL/GenBank/DDBJ whole genome shotgun (WGS) entry which is preliminary data.</text>
</comment>
<sequence>MPISGTPVGYVDIYRKCWQNNPDDRPVMQQVLSNLRSINLNTAEESEECDKINEMQIDEELTATNVDNEIIVNELYDIIEKGSYAQPIREHIISRGKNENEIFNYLSDNKDNLQNVLILAIFYNYEIGLDIAIKKE</sequence>
<protein>
    <recommendedName>
        <fullName evidence="3">Serine-threonine/tyrosine-protein kinase catalytic domain-containing protein</fullName>
    </recommendedName>
</protein>
<gene>
    <name evidence="1" type="ORF">CHRIB12_LOCUS6490</name>
</gene>
<dbReference type="EMBL" id="CAGKOT010000010">
    <property type="protein sequence ID" value="CAB5356698.1"/>
    <property type="molecule type" value="Genomic_DNA"/>
</dbReference>
<accession>A0A915YZT2</accession>
<evidence type="ECO:0000313" key="2">
    <source>
        <dbReference type="Proteomes" id="UP000684084"/>
    </source>
</evidence>
<dbReference type="OrthoDB" id="2439750at2759"/>
<reference evidence="1" key="1">
    <citation type="submission" date="2020-05" db="EMBL/GenBank/DDBJ databases">
        <authorList>
            <person name="Rincon C."/>
            <person name="Sanders R I."/>
            <person name="Robbins C."/>
            <person name="Chaturvedi A."/>
        </authorList>
    </citation>
    <scope>NUCLEOTIDE SEQUENCE</scope>
    <source>
        <strain evidence="1">CHB12</strain>
    </source>
</reference>
<dbReference type="Proteomes" id="UP000684084">
    <property type="component" value="Unassembled WGS sequence"/>
</dbReference>